<name>A0AAD5TU06_9FUNG</name>
<evidence type="ECO:0000313" key="2">
    <source>
        <dbReference type="Proteomes" id="UP001211065"/>
    </source>
</evidence>
<dbReference type="Proteomes" id="UP001211065">
    <property type="component" value="Unassembled WGS sequence"/>
</dbReference>
<gene>
    <name evidence="1" type="ORF">HK099_001812</name>
</gene>
<evidence type="ECO:0000313" key="1">
    <source>
        <dbReference type="EMBL" id="KAJ3202534.1"/>
    </source>
</evidence>
<organism evidence="1 2">
    <name type="scientific">Clydaea vesicula</name>
    <dbReference type="NCBI Taxonomy" id="447962"/>
    <lineage>
        <taxon>Eukaryota</taxon>
        <taxon>Fungi</taxon>
        <taxon>Fungi incertae sedis</taxon>
        <taxon>Chytridiomycota</taxon>
        <taxon>Chytridiomycota incertae sedis</taxon>
        <taxon>Chytridiomycetes</taxon>
        <taxon>Lobulomycetales</taxon>
        <taxon>Lobulomycetaceae</taxon>
        <taxon>Clydaea</taxon>
    </lineage>
</organism>
<protein>
    <submittedName>
        <fullName evidence="1">Uncharacterized protein</fullName>
    </submittedName>
</protein>
<dbReference type="AlphaFoldDB" id="A0AAD5TU06"/>
<proteinExistence type="predicted"/>
<accession>A0AAD5TU06</accession>
<dbReference type="EMBL" id="JADGJW010001556">
    <property type="protein sequence ID" value="KAJ3202534.1"/>
    <property type="molecule type" value="Genomic_DNA"/>
</dbReference>
<comment type="caution">
    <text evidence="1">The sequence shown here is derived from an EMBL/GenBank/DDBJ whole genome shotgun (WGS) entry which is preliminary data.</text>
</comment>
<keyword evidence="2" id="KW-1185">Reference proteome</keyword>
<sequence length="66" mass="7774">TIINVQPFQVDDTENLPTQADSFFAHMTVHAVEYLEELLRFPIPEQRMERCIKLFLLQLTSILKKL</sequence>
<feature type="non-terminal residue" evidence="1">
    <location>
        <position position="1"/>
    </location>
</feature>
<reference evidence="1" key="1">
    <citation type="submission" date="2020-05" db="EMBL/GenBank/DDBJ databases">
        <title>Phylogenomic resolution of chytrid fungi.</title>
        <authorList>
            <person name="Stajich J.E."/>
            <person name="Amses K."/>
            <person name="Simmons R."/>
            <person name="Seto K."/>
            <person name="Myers J."/>
            <person name="Bonds A."/>
            <person name="Quandt C.A."/>
            <person name="Barry K."/>
            <person name="Liu P."/>
            <person name="Grigoriev I."/>
            <person name="Longcore J.E."/>
            <person name="James T.Y."/>
        </authorList>
    </citation>
    <scope>NUCLEOTIDE SEQUENCE</scope>
    <source>
        <strain evidence="1">JEL0476</strain>
    </source>
</reference>